<keyword evidence="1" id="KW-0472">Membrane</keyword>
<dbReference type="AlphaFoldDB" id="A0A6A4W5Y8"/>
<dbReference type="Proteomes" id="UP000440578">
    <property type="component" value="Unassembled WGS sequence"/>
</dbReference>
<accession>A0A6A4W5Y8</accession>
<gene>
    <name evidence="2" type="ORF">FJT64_005129</name>
</gene>
<feature type="transmembrane region" description="Helical" evidence="1">
    <location>
        <begin position="12"/>
        <end position="34"/>
    </location>
</feature>
<feature type="transmembrane region" description="Helical" evidence="1">
    <location>
        <begin position="164"/>
        <end position="187"/>
    </location>
</feature>
<sequence length="212" mass="23518">MARCCCCFGLRTGSILIGMLLLLVDLAGVVWAGLSLAVDYDKLELQTWPEVLQTQLARLDSQAQHIANWVVLGLAGAGLLTDLALIFGAASRRRCGQLLWLIWRALVFTLATLALLVLLGLSIWLLVDASAAEKLGLDDQTLVDAIQDAFRTEEERQTRRRNSYIALLVASVVGLVIMSVLWGWYGAVDRNQRRLRHATVIVKTQHMHTSRL</sequence>
<keyword evidence="3" id="KW-1185">Reference proteome</keyword>
<name>A0A6A4W5Y8_AMPAM</name>
<evidence type="ECO:0000313" key="3">
    <source>
        <dbReference type="Proteomes" id="UP000440578"/>
    </source>
</evidence>
<protein>
    <submittedName>
        <fullName evidence="2">Uncharacterized protein</fullName>
    </submittedName>
</protein>
<keyword evidence="1" id="KW-1133">Transmembrane helix</keyword>
<feature type="transmembrane region" description="Helical" evidence="1">
    <location>
        <begin position="66"/>
        <end position="89"/>
    </location>
</feature>
<organism evidence="2 3">
    <name type="scientific">Amphibalanus amphitrite</name>
    <name type="common">Striped barnacle</name>
    <name type="synonym">Balanus amphitrite</name>
    <dbReference type="NCBI Taxonomy" id="1232801"/>
    <lineage>
        <taxon>Eukaryota</taxon>
        <taxon>Metazoa</taxon>
        <taxon>Ecdysozoa</taxon>
        <taxon>Arthropoda</taxon>
        <taxon>Crustacea</taxon>
        <taxon>Multicrustacea</taxon>
        <taxon>Cirripedia</taxon>
        <taxon>Thoracica</taxon>
        <taxon>Thoracicalcarea</taxon>
        <taxon>Balanomorpha</taxon>
        <taxon>Balanoidea</taxon>
        <taxon>Balanidae</taxon>
        <taxon>Amphibalaninae</taxon>
        <taxon>Amphibalanus</taxon>
    </lineage>
</organism>
<evidence type="ECO:0000313" key="2">
    <source>
        <dbReference type="EMBL" id="KAF0297428.1"/>
    </source>
</evidence>
<reference evidence="2 3" key="1">
    <citation type="submission" date="2019-07" db="EMBL/GenBank/DDBJ databases">
        <title>Draft genome assembly of a fouling barnacle, Amphibalanus amphitrite (Darwin, 1854): The first reference genome for Thecostraca.</title>
        <authorList>
            <person name="Kim W."/>
        </authorList>
    </citation>
    <scope>NUCLEOTIDE SEQUENCE [LARGE SCALE GENOMIC DNA]</scope>
    <source>
        <strain evidence="2">SNU_AA5</strain>
        <tissue evidence="2">Soma without cirri and trophi</tissue>
    </source>
</reference>
<comment type="caution">
    <text evidence="2">The sequence shown here is derived from an EMBL/GenBank/DDBJ whole genome shotgun (WGS) entry which is preliminary data.</text>
</comment>
<evidence type="ECO:0000256" key="1">
    <source>
        <dbReference type="SAM" id="Phobius"/>
    </source>
</evidence>
<dbReference type="EMBL" id="VIIS01001490">
    <property type="protein sequence ID" value="KAF0297428.1"/>
    <property type="molecule type" value="Genomic_DNA"/>
</dbReference>
<feature type="transmembrane region" description="Helical" evidence="1">
    <location>
        <begin position="101"/>
        <end position="127"/>
    </location>
</feature>
<keyword evidence="1" id="KW-0812">Transmembrane</keyword>
<proteinExistence type="predicted"/>